<dbReference type="InterPro" id="IPR039425">
    <property type="entry name" value="RNA_pol_sigma-70-like"/>
</dbReference>
<dbReference type="InterPro" id="IPR014284">
    <property type="entry name" value="RNA_pol_sigma-70_dom"/>
</dbReference>
<protein>
    <submittedName>
        <fullName evidence="7">Sigma-70 family RNA polymerase sigma factor</fullName>
    </submittedName>
</protein>
<organism evidence="7 8">
    <name type="scientific">Maribacter confluentis</name>
    <dbReference type="NCBI Taxonomy" id="1656093"/>
    <lineage>
        <taxon>Bacteria</taxon>
        <taxon>Pseudomonadati</taxon>
        <taxon>Bacteroidota</taxon>
        <taxon>Flavobacteriia</taxon>
        <taxon>Flavobacteriales</taxon>
        <taxon>Flavobacteriaceae</taxon>
        <taxon>Maribacter</taxon>
    </lineage>
</organism>
<dbReference type="InterPro" id="IPR013324">
    <property type="entry name" value="RNA_pol_sigma_r3/r4-like"/>
</dbReference>
<keyword evidence="4" id="KW-0804">Transcription</keyword>
<evidence type="ECO:0000256" key="1">
    <source>
        <dbReference type="ARBA" id="ARBA00010641"/>
    </source>
</evidence>
<evidence type="ECO:0000313" key="7">
    <source>
        <dbReference type="EMBL" id="MDO1512423.1"/>
    </source>
</evidence>
<reference evidence="7" key="1">
    <citation type="journal article" date="2014" name="Int. J. Syst. Evol. Microbiol.">
        <title>Complete genome of a new Firmicutes species belonging to the dominant human colonic microbiota ('Ruminococcus bicirculans') reveals two chromosomes and a selective capacity to utilize plant glucans.</title>
        <authorList>
            <consortium name="NISC Comparative Sequencing Program"/>
            <person name="Wegmann U."/>
            <person name="Louis P."/>
            <person name="Goesmann A."/>
            <person name="Henrissat B."/>
            <person name="Duncan S.H."/>
            <person name="Flint H.J."/>
        </authorList>
    </citation>
    <scope>NUCLEOTIDE SEQUENCE</scope>
    <source>
        <strain evidence="7">CECT 8869</strain>
    </source>
</reference>
<dbReference type="Gene3D" id="1.10.10.10">
    <property type="entry name" value="Winged helix-like DNA-binding domain superfamily/Winged helix DNA-binding domain"/>
    <property type="match status" value="1"/>
</dbReference>
<dbReference type="InterPro" id="IPR007627">
    <property type="entry name" value="RNA_pol_sigma70_r2"/>
</dbReference>
<dbReference type="Proteomes" id="UP001168579">
    <property type="component" value="Unassembled WGS sequence"/>
</dbReference>
<evidence type="ECO:0000313" key="8">
    <source>
        <dbReference type="Proteomes" id="UP001168579"/>
    </source>
</evidence>
<comment type="similarity">
    <text evidence="1">Belongs to the sigma-70 factor family. ECF subfamily.</text>
</comment>
<dbReference type="InterPro" id="IPR013325">
    <property type="entry name" value="RNA_pol_sigma_r2"/>
</dbReference>
<dbReference type="SUPFAM" id="SSF88659">
    <property type="entry name" value="Sigma3 and sigma4 domains of RNA polymerase sigma factors"/>
    <property type="match status" value="1"/>
</dbReference>
<keyword evidence="8" id="KW-1185">Reference proteome</keyword>
<evidence type="ECO:0000256" key="2">
    <source>
        <dbReference type="ARBA" id="ARBA00023015"/>
    </source>
</evidence>
<dbReference type="RefSeq" id="WP_304435509.1">
    <property type="nucleotide sequence ID" value="NZ_JAUKUC010000001.1"/>
</dbReference>
<dbReference type="PANTHER" id="PTHR43133">
    <property type="entry name" value="RNA POLYMERASE ECF-TYPE SIGMA FACTO"/>
    <property type="match status" value="1"/>
</dbReference>
<dbReference type="NCBIfam" id="TIGR02937">
    <property type="entry name" value="sigma70-ECF"/>
    <property type="match status" value="1"/>
</dbReference>
<evidence type="ECO:0000259" key="6">
    <source>
        <dbReference type="Pfam" id="PF08281"/>
    </source>
</evidence>
<feature type="domain" description="RNA polymerase sigma factor 70 region 4 type 2" evidence="6">
    <location>
        <begin position="102"/>
        <end position="152"/>
    </location>
</feature>
<evidence type="ECO:0000256" key="3">
    <source>
        <dbReference type="ARBA" id="ARBA00023082"/>
    </source>
</evidence>
<proteinExistence type="inferred from homology"/>
<reference evidence="7" key="2">
    <citation type="submission" date="2023-06" db="EMBL/GenBank/DDBJ databases">
        <authorList>
            <person name="Lucena T."/>
            <person name="Sun Q."/>
        </authorList>
    </citation>
    <scope>NUCLEOTIDE SEQUENCE</scope>
    <source>
        <strain evidence="7">CECT 8869</strain>
    </source>
</reference>
<comment type="caution">
    <text evidence="7">The sequence shown here is derived from an EMBL/GenBank/DDBJ whole genome shotgun (WGS) entry which is preliminary data.</text>
</comment>
<dbReference type="InterPro" id="IPR013249">
    <property type="entry name" value="RNA_pol_sigma70_r4_t2"/>
</dbReference>
<dbReference type="Gene3D" id="1.10.1740.10">
    <property type="match status" value="1"/>
</dbReference>
<keyword evidence="3" id="KW-0731">Sigma factor</keyword>
<name>A0ABT8RND9_9FLAO</name>
<feature type="domain" description="RNA polymerase sigma-70 region 2" evidence="5">
    <location>
        <begin position="15"/>
        <end position="72"/>
    </location>
</feature>
<dbReference type="Pfam" id="PF04542">
    <property type="entry name" value="Sigma70_r2"/>
    <property type="match status" value="1"/>
</dbReference>
<keyword evidence="2" id="KW-0805">Transcription regulation</keyword>
<dbReference type="EMBL" id="JAUKUC010000001">
    <property type="protein sequence ID" value="MDO1512423.1"/>
    <property type="molecule type" value="Genomic_DNA"/>
</dbReference>
<dbReference type="SUPFAM" id="SSF88946">
    <property type="entry name" value="Sigma2 domain of RNA polymerase sigma factors"/>
    <property type="match status" value="1"/>
</dbReference>
<gene>
    <name evidence="7" type="ORF">Q2T41_07135</name>
</gene>
<accession>A0ABT8RND9</accession>
<dbReference type="Pfam" id="PF08281">
    <property type="entry name" value="Sigma70_r4_2"/>
    <property type="match status" value="1"/>
</dbReference>
<dbReference type="PANTHER" id="PTHR43133:SF62">
    <property type="entry name" value="RNA POLYMERASE SIGMA FACTOR SIGZ"/>
    <property type="match status" value="1"/>
</dbReference>
<sequence length="179" mass="20853">MEKEITIIWKDLSEELFTFILNKVKDKQSAKDIHQEVFIKVMTNIHQLKQLSRLTSWIYQITRNSIIDHFRGIQKKQDISVAEIELPVLESNNFDYSRLSHCINQKINALSQQHKEAIVLTTFQNYSQKELAAHLKISYSGTKSRVQTAKKILKETILDCPNVTSDKTGKLLDFKKNDF</sequence>
<dbReference type="InterPro" id="IPR036388">
    <property type="entry name" value="WH-like_DNA-bd_sf"/>
</dbReference>
<evidence type="ECO:0000256" key="4">
    <source>
        <dbReference type="ARBA" id="ARBA00023163"/>
    </source>
</evidence>
<evidence type="ECO:0000259" key="5">
    <source>
        <dbReference type="Pfam" id="PF04542"/>
    </source>
</evidence>